<dbReference type="Proteomes" id="UP000053732">
    <property type="component" value="Unassembled WGS sequence"/>
</dbReference>
<sequence>MSMEYHQAEVSDSHRSLTYAHGPTPTNQFSRAISHELPQTDSHKTSSSYDTDLRRTCHGEKIPDWKVPLIWPRALMIRSLHQRWRFFVV</sequence>
<dbReference type="EMBL" id="HG793181">
    <property type="protein sequence ID" value="CRL30339.1"/>
    <property type="molecule type" value="Genomic_DNA"/>
</dbReference>
<evidence type="ECO:0000313" key="2">
    <source>
        <dbReference type="EMBL" id="CRL30339.1"/>
    </source>
</evidence>
<dbReference type="AlphaFoldDB" id="A0A0G4PW15"/>
<feature type="compositionally biased region" description="Polar residues" evidence="1">
    <location>
        <begin position="24"/>
        <end position="50"/>
    </location>
</feature>
<reference evidence="2 3" key="1">
    <citation type="journal article" date="2014" name="Nat. Commun.">
        <title>Multiple recent horizontal transfers of a large genomic region in cheese making fungi.</title>
        <authorList>
            <person name="Cheeseman K."/>
            <person name="Ropars J."/>
            <person name="Renault P."/>
            <person name="Dupont J."/>
            <person name="Gouzy J."/>
            <person name="Branca A."/>
            <person name="Abraham A.L."/>
            <person name="Ceppi M."/>
            <person name="Conseiller E."/>
            <person name="Debuchy R."/>
            <person name="Malagnac F."/>
            <person name="Goarin A."/>
            <person name="Silar P."/>
            <person name="Lacoste S."/>
            <person name="Sallet E."/>
            <person name="Bensimon A."/>
            <person name="Giraud T."/>
            <person name="Brygoo Y."/>
        </authorList>
    </citation>
    <scope>NUCLEOTIDE SEQUENCE [LARGE SCALE GENOMIC DNA]</scope>
    <source>
        <strain evidence="3">FM 013</strain>
    </source>
</reference>
<keyword evidence="3" id="KW-1185">Reference proteome</keyword>
<feature type="region of interest" description="Disordered" evidence="1">
    <location>
        <begin position="1"/>
        <end position="52"/>
    </location>
</feature>
<name>A0A0G4PW15_PENC3</name>
<feature type="compositionally biased region" description="Basic and acidic residues" evidence="1">
    <location>
        <begin position="1"/>
        <end position="15"/>
    </location>
</feature>
<evidence type="ECO:0000256" key="1">
    <source>
        <dbReference type="SAM" id="MobiDB-lite"/>
    </source>
</evidence>
<evidence type="ECO:0000313" key="3">
    <source>
        <dbReference type="Proteomes" id="UP000053732"/>
    </source>
</evidence>
<proteinExistence type="predicted"/>
<accession>A0A0G4PW15</accession>
<gene>
    <name evidence="2" type="ORF">PCAMFM013_S048g000051</name>
</gene>
<protein>
    <submittedName>
        <fullName evidence="2">Str. FM013</fullName>
    </submittedName>
</protein>
<organism evidence="2 3">
    <name type="scientific">Penicillium camemberti (strain FM 013)</name>
    <dbReference type="NCBI Taxonomy" id="1429867"/>
    <lineage>
        <taxon>Eukaryota</taxon>
        <taxon>Fungi</taxon>
        <taxon>Dikarya</taxon>
        <taxon>Ascomycota</taxon>
        <taxon>Pezizomycotina</taxon>
        <taxon>Eurotiomycetes</taxon>
        <taxon>Eurotiomycetidae</taxon>
        <taxon>Eurotiales</taxon>
        <taxon>Aspergillaceae</taxon>
        <taxon>Penicillium</taxon>
    </lineage>
</organism>